<reference evidence="3" key="1">
    <citation type="journal article" date="2020" name="Plant J.">
        <title>Transposons played a major role in the diversification between the closely related almond and peach genomes: results from the almond genome sequence.</title>
        <authorList>
            <person name="Alioto T."/>
            <person name="Alexiou K.G."/>
            <person name="Bardil A."/>
            <person name="Barteri F."/>
            <person name="Castanera R."/>
            <person name="Cruz F."/>
            <person name="Dhingra A."/>
            <person name="Duval H."/>
            <person name="Fernandez I Marti A."/>
            <person name="Frias L."/>
            <person name="Galan B."/>
            <person name="Garcia J.L."/>
            <person name="Howad W."/>
            <person name="Gomez-Garrido J."/>
            <person name="Gut M."/>
            <person name="Julca I."/>
            <person name="Morata J."/>
            <person name="Puigdomenech P."/>
            <person name="Ribeca P."/>
            <person name="Rubio Cabetas M.J."/>
            <person name="Vlasova A."/>
            <person name="Wirthensohn M."/>
            <person name="Garcia-Mas J."/>
            <person name="Gabaldon T."/>
            <person name="Casacuberta J.M."/>
            <person name="Arus P."/>
        </authorList>
    </citation>
    <scope>NUCLEOTIDE SEQUENCE [LARGE SCALE GENOMIC DNA]</scope>
    <source>
        <strain evidence="3">cv. Texas</strain>
    </source>
</reference>
<sequence>MAVPSRQVNTSVVLASLPLQLEHSKSISKTLDGSLSASLCCTSLHLSTDSTALSSTVRHIMTKPQLSSLSLSFSHTSNSTNTFPTLFILAFSQPQTMIQRSHHYRRNHLRAVPPATSGRALALHTFPPESGTGELVRRRGGLISVPVKLWSPPETHRRMTKLLLNVTIERSLGPVQVVMSQENTVSDLIKAAVEIYVREKRRPLVEETDPHRFELHYSQFSLESLKGDEKLIKLGSRNFFLCSSKSKPSANHSNCCGEAKKATRNSPFPWAKFMDFLL</sequence>
<dbReference type="InterPro" id="IPR055482">
    <property type="entry name" value="DUF7054"/>
</dbReference>
<evidence type="ECO:0000313" key="3">
    <source>
        <dbReference type="Proteomes" id="UP000327085"/>
    </source>
</evidence>
<dbReference type="PANTHER" id="PTHR33270">
    <property type="entry name" value="BNAC05G50380D PROTEIN"/>
    <property type="match status" value="1"/>
</dbReference>
<dbReference type="EMBL" id="CABIKO010000071">
    <property type="protein sequence ID" value="VVA23435.1"/>
    <property type="molecule type" value="Genomic_DNA"/>
</dbReference>
<dbReference type="OMA" id="IQRSHHY"/>
<feature type="domain" description="DUF7054" evidence="1">
    <location>
        <begin position="159"/>
        <end position="242"/>
    </location>
</feature>
<evidence type="ECO:0000313" key="2">
    <source>
        <dbReference type="EMBL" id="VVA23435.1"/>
    </source>
</evidence>
<dbReference type="InterPro" id="IPR040358">
    <property type="entry name" value="At4g22758-like"/>
</dbReference>
<evidence type="ECO:0000259" key="1">
    <source>
        <dbReference type="Pfam" id="PF23156"/>
    </source>
</evidence>
<name>A0A5E4F5U2_PRUDU</name>
<dbReference type="InParanoid" id="A0A5E4F5U2"/>
<dbReference type="Gramene" id="VVA23435">
    <property type="protein sequence ID" value="VVA23435"/>
    <property type="gene ID" value="Prudul26B024953"/>
</dbReference>
<accession>A0A5E4F5U2</accession>
<gene>
    <name evidence="2" type="ORF">ALMOND_2B024953</name>
</gene>
<dbReference type="Pfam" id="PF23156">
    <property type="entry name" value="DUF7054"/>
    <property type="match status" value="1"/>
</dbReference>
<dbReference type="AlphaFoldDB" id="A0A5E4F5U2"/>
<protein>
    <submittedName>
        <fullName evidence="2">PREDICTED: At4g22758</fullName>
    </submittedName>
</protein>
<organism evidence="2 3">
    <name type="scientific">Prunus dulcis</name>
    <name type="common">Almond</name>
    <name type="synonym">Amygdalus dulcis</name>
    <dbReference type="NCBI Taxonomy" id="3755"/>
    <lineage>
        <taxon>Eukaryota</taxon>
        <taxon>Viridiplantae</taxon>
        <taxon>Streptophyta</taxon>
        <taxon>Embryophyta</taxon>
        <taxon>Tracheophyta</taxon>
        <taxon>Spermatophyta</taxon>
        <taxon>Magnoliopsida</taxon>
        <taxon>eudicotyledons</taxon>
        <taxon>Gunneridae</taxon>
        <taxon>Pentapetalae</taxon>
        <taxon>rosids</taxon>
        <taxon>fabids</taxon>
        <taxon>Rosales</taxon>
        <taxon>Rosaceae</taxon>
        <taxon>Amygdaloideae</taxon>
        <taxon>Amygdaleae</taxon>
        <taxon>Prunus</taxon>
    </lineage>
</organism>
<dbReference type="Proteomes" id="UP000327085">
    <property type="component" value="Chromosome 5"/>
</dbReference>
<proteinExistence type="predicted"/>
<dbReference type="PANTHER" id="PTHR33270:SF7">
    <property type="entry name" value="SNRNP25 UBIQUITIN-LIKE DOMAIN-CONTAINING PROTEIN"/>
    <property type="match status" value="1"/>
</dbReference>